<evidence type="ECO:0000256" key="6">
    <source>
        <dbReference type="SAM" id="Phobius"/>
    </source>
</evidence>
<evidence type="ECO:0000256" key="1">
    <source>
        <dbReference type="ARBA" id="ARBA00004141"/>
    </source>
</evidence>
<dbReference type="AlphaFoldDB" id="A0A1M4ZS03"/>
<dbReference type="Pfam" id="PF05105">
    <property type="entry name" value="Phage_holin_4_1"/>
    <property type="match status" value="1"/>
</dbReference>
<evidence type="ECO:0000256" key="5">
    <source>
        <dbReference type="ARBA" id="ARBA00023600"/>
    </source>
</evidence>
<feature type="transmembrane region" description="Helical" evidence="6">
    <location>
        <begin position="64"/>
        <end position="82"/>
    </location>
</feature>
<proteinExistence type="inferred from homology"/>
<dbReference type="NCBIfam" id="TIGR01593">
    <property type="entry name" value="holin_tox_secr"/>
    <property type="match status" value="1"/>
</dbReference>
<keyword evidence="4 6" id="KW-0472">Membrane</keyword>
<evidence type="ECO:0000256" key="3">
    <source>
        <dbReference type="ARBA" id="ARBA00022989"/>
    </source>
</evidence>
<dbReference type="RefSeq" id="WP_245815645.1">
    <property type="nucleotide sequence ID" value="NZ_FQVL01000010.1"/>
</dbReference>
<comment type="similarity">
    <text evidence="5">Belongs to the bacteriophage holin family. Cp-1 holin subfamily.</text>
</comment>
<protein>
    <submittedName>
        <fullName evidence="7">Toxin secretion/phage lysis holin</fullName>
    </submittedName>
</protein>
<comment type="subcellular location">
    <subcellularLocation>
        <location evidence="1">Membrane</location>
        <topology evidence="1">Multi-pass membrane protein</topology>
    </subcellularLocation>
</comment>
<keyword evidence="3 6" id="KW-1133">Transmembrane helix</keyword>
<keyword evidence="8" id="KW-1185">Reference proteome</keyword>
<evidence type="ECO:0000256" key="2">
    <source>
        <dbReference type="ARBA" id="ARBA00022692"/>
    </source>
</evidence>
<feature type="transmembrane region" description="Helical" evidence="6">
    <location>
        <begin position="25"/>
        <end position="44"/>
    </location>
</feature>
<dbReference type="Proteomes" id="UP000184476">
    <property type="component" value="Unassembled WGS sequence"/>
</dbReference>
<dbReference type="STRING" id="112248.SAMN05444392_11072"/>
<dbReference type="GO" id="GO:0016020">
    <property type="term" value="C:membrane"/>
    <property type="evidence" value="ECO:0007669"/>
    <property type="project" value="UniProtKB-SubCell"/>
</dbReference>
<name>A0A1M4ZS03_9BACL</name>
<organism evidence="7 8">
    <name type="scientific">Seinonella peptonophila</name>
    <dbReference type="NCBI Taxonomy" id="112248"/>
    <lineage>
        <taxon>Bacteria</taxon>
        <taxon>Bacillati</taxon>
        <taxon>Bacillota</taxon>
        <taxon>Bacilli</taxon>
        <taxon>Bacillales</taxon>
        <taxon>Thermoactinomycetaceae</taxon>
        <taxon>Seinonella</taxon>
    </lineage>
</organism>
<dbReference type="EMBL" id="FQVL01000010">
    <property type="protein sequence ID" value="SHF20577.1"/>
    <property type="molecule type" value="Genomic_DNA"/>
</dbReference>
<accession>A0A1M4ZS03</accession>
<sequence length="132" mass="14228">MENILKTMAGVFGAVASYLWGGWEIAVQILFAFVVIDYISGILAAGIRGELSSNLGFNGIAKKVAIFIFVTLGHLADVYLGVVNDLFRDGVITFFIANEALSIVENCGRMGLPVPPVLHRMIEALRNKGGNK</sequence>
<evidence type="ECO:0000256" key="4">
    <source>
        <dbReference type="ARBA" id="ARBA00023136"/>
    </source>
</evidence>
<dbReference type="InterPro" id="IPR006480">
    <property type="entry name" value="Phage_holin_4_1"/>
</dbReference>
<reference evidence="7 8" key="1">
    <citation type="submission" date="2016-11" db="EMBL/GenBank/DDBJ databases">
        <authorList>
            <person name="Jaros S."/>
            <person name="Januszkiewicz K."/>
            <person name="Wedrychowicz H."/>
        </authorList>
    </citation>
    <scope>NUCLEOTIDE SEQUENCE [LARGE SCALE GENOMIC DNA]</scope>
    <source>
        <strain evidence="7 8">DSM 44666</strain>
    </source>
</reference>
<evidence type="ECO:0000313" key="8">
    <source>
        <dbReference type="Proteomes" id="UP000184476"/>
    </source>
</evidence>
<gene>
    <name evidence="7" type="ORF">SAMN05444392_11072</name>
</gene>
<keyword evidence="2 6" id="KW-0812">Transmembrane</keyword>
<evidence type="ECO:0000313" key="7">
    <source>
        <dbReference type="EMBL" id="SHF20577.1"/>
    </source>
</evidence>